<feature type="compositionally biased region" description="Acidic residues" evidence="1">
    <location>
        <begin position="299"/>
        <end position="311"/>
    </location>
</feature>
<sequence>MATMLRPSTPPPTSSIRVPPTPKHGFDDDYQPYSPRKSARLSSKLLRDAQTPPPQSRSVGRASTSSMTDSSPPTSPQIAKKKASPKLSSTYGGRRVSGGLDDRSTASAAAALGMPAQHRDSKMEVRRSTTSAYGFGMLPTPDKTPRKESAEFSAGITAIARNLFSTRPETVDEAMPTPKRKTRNRILGFSMSEDEESEPIQVWTDSCERRPEVDRRPENPFLDNDSTAMPEPTKRKSKREMILIPGVGDVTIEEAQARTDGAIYTFRGKKRWLKYSDERPATRSQLVPRRLFTKAPADVTEDEEEATTDIEELGRPSTPVDHGDDFASTPKAPKFAPASPPTTARATRSSKKFSSDDELSPTRAGRGDSGSGSPYGRWSRTKYASVQGKKRDGEPMSKAGSSKRIRG</sequence>
<dbReference type="Proteomes" id="UP000256645">
    <property type="component" value="Unassembled WGS sequence"/>
</dbReference>
<evidence type="ECO:0000256" key="1">
    <source>
        <dbReference type="SAM" id="MobiDB-lite"/>
    </source>
</evidence>
<feature type="compositionally biased region" description="Low complexity" evidence="1">
    <location>
        <begin position="63"/>
        <end position="72"/>
    </location>
</feature>
<evidence type="ECO:0000313" key="2">
    <source>
        <dbReference type="EMBL" id="RDW88903.1"/>
    </source>
</evidence>
<dbReference type="AlphaFoldDB" id="A0A3D8SRG8"/>
<comment type="caution">
    <text evidence="2">The sequence shown here is derived from an EMBL/GenBank/DDBJ whole genome shotgun (WGS) entry which is preliminary data.</text>
</comment>
<feature type="region of interest" description="Disordered" evidence="1">
    <location>
        <begin position="1"/>
        <end position="127"/>
    </location>
</feature>
<name>A0A3D8SRG8_9HELO</name>
<evidence type="ECO:0000313" key="3">
    <source>
        <dbReference type="Proteomes" id="UP000256645"/>
    </source>
</evidence>
<feature type="compositionally biased region" description="Basic and acidic residues" evidence="1">
    <location>
        <begin position="208"/>
        <end position="218"/>
    </location>
</feature>
<feature type="compositionally biased region" description="Low complexity" evidence="1">
    <location>
        <begin position="326"/>
        <end position="347"/>
    </location>
</feature>
<feature type="compositionally biased region" description="Basic and acidic residues" evidence="1">
    <location>
        <begin position="117"/>
        <end position="127"/>
    </location>
</feature>
<reference evidence="2 3" key="1">
    <citation type="journal article" date="2018" name="IMA Fungus">
        <title>IMA Genome-F 9: Draft genome sequence of Annulohypoxylon stygium, Aspergillus mulundensis, Berkeleyomyces basicola (syn. Thielaviopsis basicola), Ceratocystis smalleyi, two Cercospora beticola strains, Coleophoma cylindrospora, Fusarium fracticaudum, Phialophora cf. hyalina, and Morchella septimelata.</title>
        <authorList>
            <person name="Wingfield B.D."/>
            <person name="Bills G.F."/>
            <person name="Dong Y."/>
            <person name="Huang W."/>
            <person name="Nel W.J."/>
            <person name="Swalarsk-Parry B.S."/>
            <person name="Vaghefi N."/>
            <person name="Wilken P.M."/>
            <person name="An Z."/>
            <person name="de Beer Z.W."/>
            <person name="De Vos L."/>
            <person name="Chen L."/>
            <person name="Duong T.A."/>
            <person name="Gao Y."/>
            <person name="Hammerbacher A."/>
            <person name="Kikkert J.R."/>
            <person name="Li Y."/>
            <person name="Li H."/>
            <person name="Li K."/>
            <person name="Li Q."/>
            <person name="Liu X."/>
            <person name="Ma X."/>
            <person name="Naidoo K."/>
            <person name="Pethybridge S.J."/>
            <person name="Sun J."/>
            <person name="Steenkamp E.T."/>
            <person name="van der Nest M.A."/>
            <person name="van Wyk S."/>
            <person name="Wingfield M.J."/>
            <person name="Xiong C."/>
            <person name="Yue Q."/>
            <person name="Zhang X."/>
        </authorList>
    </citation>
    <scope>NUCLEOTIDE SEQUENCE [LARGE SCALE GENOMIC DNA]</scope>
    <source>
        <strain evidence="2 3">BP6252</strain>
    </source>
</reference>
<dbReference type="OrthoDB" id="5398515at2759"/>
<feature type="region of interest" description="Disordered" evidence="1">
    <location>
        <begin position="208"/>
        <end position="240"/>
    </location>
</feature>
<gene>
    <name evidence="2" type="ORF">BP6252_00935</name>
</gene>
<feature type="region of interest" description="Disordered" evidence="1">
    <location>
        <begin position="286"/>
        <end position="407"/>
    </location>
</feature>
<proteinExistence type="predicted"/>
<organism evidence="2 3">
    <name type="scientific">Coleophoma cylindrospora</name>
    <dbReference type="NCBI Taxonomy" id="1849047"/>
    <lineage>
        <taxon>Eukaryota</taxon>
        <taxon>Fungi</taxon>
        <taxon>Dikarya</taxon>
        <taxon>Ascomycota</taxon>
        <taxon>Pezizomycotina</taxon>
        <taxon>Leotiomycetes</taxon>
        <taxon>Helotiales</taxon>
        <taxon>Dermateaceae</taxon>
        <taxon>Coleophoma</taxon>
    </lineage>
</organism>
<dbReference type="EMBL" id="PDLM01000001">
    <property type="protein sequence ID" value="RDW88903.1"/>
    <property type="molecule type" value="Genomic_DNA"/>
</dbReference>
<accession>A0A3D8SRG8</accession>
<protein>
    <submittedName>
        <fullName evidence="2">Uncharacterized protein</fullName>
    </submittedName>
</protein>
<keyword evidence="3" id="KW-1185">Reference proteome</keyword>